<evidence type="ECO:0000313" key="2">
    <source>
        <dbReference type="Proteomes" id="UP000002499"/>
    </source>
</evidence>
<dbReference type="Proteomes" id="UP000002499">
    <property type="component" value="Unassembled WGS sequence"/>
</dbReference>
<dbReference type="KEGG" id="maw:19250893"/>
<dbReference type="AlphaFoldDB" id="E9E9N4"/>
<dbReference type="HOGENOM" id="CLU_125102_0_0_1"/>
<gene>
    <name evidence="1" type="ORF">MAC_06582</name>
</gene>
<keyword evidence="2" id="KW-1185">Reference proteome</keyword>
<dbReference type="STRING" id="655827.E9E9N4"/>
<dbReference type="EMBL" id="GL698528">
    <property type="protein sequence ID" value="EFY87347.1"/>
    <property type="molecule type" value="Genomic_DNA"/>
</dbReference>
<reference evidence="1 2" key="1">
    <citation type="journal article" date="2011" name="PLoS Genet.">
        <title>Genome sequencing and comparative transcriptomics of the model entomopathogenic fungi Metarhizium anisopliae and M. acridum.</title>
        <authorList>
            <person name="Gao Q."/>
            <person name="Jin K."/>
            <person name="Ying S.H."/>
            <person name="Zhang Y."/>
            <person name="Xiao G."/>
            <person name="Shang Y."/>
            <person name="Duan Z."/>
            <person name="Hu X."/>
            <person name="Xie X.Q."/>
            <person name="Zhou G."/>
            <person name="Peng G."/>
            <person name="Luo Z."/>
            <person name="Huang W."/>
            <person name="Wang B."/>
            <person name="Fang W."/>
            <person name="Wang S."/>
            <person name="Zhong Y."/>
            <person name="Ma L.J."/>
            <person name="St Leger R.J."/>
            <person name="Zhao G.P."/>
            <person name="Pei Y."/>
            <person name="Feng M.G."/>
            <person name="Xia Y."/>
            <person name="Wang C."/>
        </authorList>
    </citation>
    <scope>NUCLEOTIDE SEQUENCE [LARGE SCALE GENOMIC DNA]</scope>
    <source>
        <strain evidence="1 2">CQMa 102</strain>
    </source>
</reference>
<accession>E9E9N4</accession>
<organism evidence="2">
    <name type="scientific">Metarhizium acridum (strain CQMa 102)</name>
    <dbReference type="NCBI Taxonomy" id="655827"/>
    <lineage>
        <taxon>Eukaryota</taxon>
        <taxon>Fungi</taxon>
        <taxon>Dikarya</taxon>
        <taxon>Ascomycota</taxon>
        <taxon>Pezizomycotina</taxon>
        <taxon>Sordariomycetes</taxon>
        <taxon>Hypocreomycetidae</taxon>
        <taxon>Hypocreales</taxon>
        <taxon>Clavicipitaceae</taxon>
        <taxon>Metarhizium</taxon>
    </lineage>
</organism>
<sequence>MTYSEYSVEDEIFTFFRKTSACRSECDARAEELVGGTATTIDVQGNCSYSVYAGPCLEHVVQFRLKSLKLDMRTAALARHVYGSYAPIDSFEGQVGDDESKENEPLYVYVMK</sequence>
<name>E9E9N4_METAQ</name>
<dbReference type="InParanoid" id="E9E9N4"/>
<dbReference type="OrthoDB" id="5598852at2759"/>
<evidence type="ECO:0000313" key="1">
    <source>
        <dbReference type="EMBL" id="EFY87347.1"/>
    </source>
</evidence>
<dbReference type="GeneID" id="19250893"/>
<protein>
    <submittedName>
        <fullName evidence="1">Uncharacterized protein</fullName>
    </submittedName>
</protein>
<proteinExistence type="predicted"/>